<dbReference type="InterPro" id="IPR017978">
    <property type="entry name" value="GPCR_3_C"/>
</dbReference>
<dbReference type="GO" id="GO:0005886">
    <property type="term" value="C:plasma membrane"/>
    <property type="evidence" value="ECO:0007669"/>
    <property type="project" value="TreeGrafter"/>
</dbReference>
<dbReference type="AlphaFoldDB" id="A0A974CT41"/>
<evidence type="ECO:0000256" key="1">
    <source>
        <dbReference type="ARBA" id="ARBA00004141"/>
    </source>
</evidence>
<evidence type="ECO:0000313" key="8">
    <source>
        <dbReference type="Proteomes" id="UP000694892"/>
    </source>
</evidence>
<dbReference type="Proteomes" id="UP000694892">
    <property type="component" value="Chromosome 5S"/>
</dbReference>
<evidence type="ECO:0000256" key="4">
    <source>
        <dbReference type="ARBA" id="ARBA00023136"/>
    </source>
</evidence>
<evidence type="ECO:0000256" key="2">
    <source>
        <dbReference type="ARBA" id="ARBA00022692"/>
    </source>
</evidence>
<name>A0A974CT41_XENLA</name>
<feature type="non-terminal residue" evidence="7">
    <location>
        <position position="1"/>
    </location>
</feature>
<dbReference type="PANTHER" id="PTHR24061:SF627">
    <property type="entry name" value="VOMERONASAL TYPE-2 RECEPTOR 26-LIKE"/>
    <property type="match status" value="1"/>
</dbReference>
<evidence type="ECO:0000259" key="6">
    <source>
        <dbReference type="PROSITE" id="PS50259"/>
    </source>
</evidence>
<proteinExistence type="predicted"/>
<feature type="transmembrane region" description="Helical" evidence="5">
    <location>
        <begin position="71"/>
        <end position="92"/>
    </location>
</feature>
<feature type="transmembrane region" description="Helical" evidence="5">
    <location>
        <begin position="140"/>
        <end position="166"/>
    </location>
</feature>
<feature type="domain" description="G-protein coupled receptors family 3 profile" evidence="6">
    <location>
        <begin position="34"/>
        <end position="186"/>
    </location>
</feature>
<protein>
    <recommendedName>
        <fullName evidence="6">G-protein coupled receptors family 3 profile domain-containing protein</fullName>
    </recommendedName>
</protein>
<dbReference type="InterPro" id="IPR000068">
    <property type="entry name" value="GPCR_3_Ca_sens_rcpt-rel"/>
</dbReference>
<reference evidence="8" key="1">
    <citation type="journal article" date="2016" name="Nature">
        <title>Genome evolution in the allotetraploid frog Xenopus laevis.</title>
        <authorList>
            <person name="Session A.M."/>
            <person name="Uno Y."/>
            <person name="Kwon T."/>
            <person name="Chapman J.A."/>
            <person name="Toyoda A."/>
            <person name="Takahashi S."/>
            <person name="Fukui A."/>
            <person name="Hikosaka A."/>
            <person name="Suzuki A."/>
            <person name="Kondo M."/>
            <person name="van Heeringen S.J."/>
            <person name="Quigley I."/>
            <person name="Heinz S."/>
            <person name="Ogino H."/>
            <person name="Ochi H."/>
            <person name="Hellsten U."/>
            <person name="Lyons J.B."/>
            <person name="Simakov O."/>
            <person name="Putnam N."/>
            <person name="Stites J."/>
            <person name="Kuroki Y."/>
            <person name="Tanaka T."/>
            <person name="Michiue T."/>
            <person name="Watanabe M."/>
            <person name="Bogdanovic O."/>
            <person name="Lister R."/>
            <person name="Georgiou G."/>
            <person name="Paranjpe S.S."/>
            <person name="van Kruijsbergen I."/>
            <person name="Shu S."/>
            <person name="Carlson J."/>
            <person name="Kinoshita T."/>
            <person name="Ohta Y."/>
            <person name="Mawaribuchi S."/>
            <person name="Jenkins J."/>
            <person name="Grimwood J."/>
            <person name="Schmutz J."/>
            <person name="Mitros T."/>
            <person name="Mozaffari S.V."/>
            <person name="Suzuki Y."/>
            <person name="Haramoto Y."/>
            <person name="Yamamoto T.S."/>
            <person name="Takagi C."/>
            <person name="Heald R."/>
            <person name="Miller K."/>
            <person name="Haudenschild C."/>
            <person name="Kitzman J."/>
            <person name="Nakayama T."/>
            <person name="Izutsu Y."/>
            <person name="Robert J."/>
            <person name="Fortriede J."/>
            <person name="Burns K."/>
            <person name="Lotay V."/>
            <person name="Karimi K."/>
            <person name="Yasuoka Y."/>
            <person name="Dichmann D.S."/>
            <person name="Flajnik M.F."/>
            <person name="Houston D.W."/>
            <person name="Shendure J."/>
            <person name="DuPasquier L."/>
            <person name="Vize P.D."/>
            <person name="Zorn A.M."/>
            <person name="Ito M."/>
            <person name="Marcotte E.M."/>
            <person name="Wallingford J.B."/>
            <person name="Ito Y."/>
            <person name="Asashima M."/>
            <person name="Ueno N."/>
            <person name="Matsuda Y."/>
            <person name="Veenstra G.J."/>
            <person name="Fujiyama A."/>
            <person name="Harland R.M."/>
            <person name="Taira M."/>
            <person name="Rokhsar D.S."/>
        </authorList>
    </citation>
    <scope>NUCLEOTIDE SEQUENCE [LARGE SCALE GENOMIC DNA]</scope>
    <source>
        <strain evidence="8">J</strain>
    </source>
</reference>
<keyword evidence="4 5" id="KW-0472">Membrane</keyword>
<dbReference type="EMBL" id="CM004475">
    <property type="protein sequence ID" value="OCT79179.1"/>
    <property type="molecule type" value="Genomic_DNA"/>
</dbReference>
<feature type="transmembrane region" description="Helical" evidence="5">
    <location>
        <begin position="104"/>
        <end position="128"/>
    </location>
</feature>
<keyword evidence="3 5" id="KW-1133">Transmembrane helix</keyword>
<dbReference type="PROSITE" id="PS50259">
    <property type="entry name" value="G_PROTEIN_RECEP_F3_4"/>
    <property type="match status" value="1"/>
</dbReference>
<organism evidence="7 8">
    <name type="scientific">Xenopus laevis</name>
    <name type="common">African clawed frog</name>
    <dbReference type="NCBI Taxonomy" id="8355"/>
    <lineage>
        <taxon>Eukaryota</taxon>
        <taxon>Metazoa</taxon>
        <taxon>Chordata</taxon>
        <taxon>Craniata</taxon>
        <taxon>Vertebrata</taxon>
        <taxon>Euteleostomi</taxon>
        <taxon>Amphibia</taxon>
        <taxon>Batrachia</taxon>
        <taxon>Anura</taxon>
        <taxon>Pipoidea</taxon>
        <taxon>Pipidae</taxon>
        <taxon>Xenopodinae</taxon>
        <taxon>Xenopus</taxon>
        <taxon>Xenopus</taxon>
    </lineage>
</organism>
<gene>
    <name evidence="7" type="ORF">XELAEV_18030277mg</name>
</gene>
<accession>A0A974CT41</accession>
<dbReference type="PANTHER" id="PTHR24061">
    <property type="entry name" value="CALCIUM-SENSING RECEPTOR-RELATED"/>
    <property type="match status" value="1"/>
</dbReference>
<sequence length="186" mass="20334">AQSCMKCSKYETLNSGRNGCIPKNINYLSNEDQLGASSSFISIILSIICALILGIFRKYCQTPIVRANNQYLSCLLLISLMLCFLSSLLFIGRPTQICCILLQVIFGIVFTISLSSLLAKTLTVIIAFNAIKPSNKLKKYVGTQLSIVLVIGCSLVEIVSSAAWLASNPPFPEADTFSDPDYFTVQ</sequence>
<keyword evidence="2 5" id="KW-0812">Transmembrane</keyword>
<dbReference type="OMA" id="CAIQRIL"/>
<evidence type="ECO:0000256" key="3">
    <source>
        <dbReference type="ARBA" id="ARBA00022989"/>
    </source>
</evidence>
<dbReference type="Pfam" id="PF00003">
    <property type="entry name" value="7tm_3"/>
    <property type="match status" value="1"/>
</dbReference>
<evidence type="ECO:0000256" key="5">
    <source>
        <dbReference type="SAM" id="Phobius"/>
    </source>
</evidence>
<dbReference type="GO" id="GO:0004930">
    <property type="term" value="F:G protein-coupled receptor activity"/>
    <property type="evidence" value="ECO:0007669"/>
    <property type="project" value="InterPro"/>
</dbReference>
<comment type="subcellular location">
    <subcellularLocation>
        <location evidence="1">Membrane</location>
        <topology evidence="1">Multi-pass membrane protein</topology>
    </subcellularLocation>
</comment>
<evidence type="ECO:0000313" key="7">
    <source>
        <dbReference type="EMBL" id="OCT79179.1"/>
    </source>
</evidence>
<feature type="transmembrane region" description="Helical" evidence="5">
    <location>
        <begin position="40"/>
        <end position="59"/>
    </location>
</feature>